<evidence type="ECO:0000313" key="2">
    <source>
        <dbReference type="EMBL" id="KAG7094498.1"/>
    </source>
</evidence>
<dbReference type="GeneID" id="66077173"/>
<dbReference type="AlphaFoldDB" id="A0A9P7S4U1"/>
<comment type="caution">
    <text evidence="2">The sequence shown here is derived from an EMBL/GenBank/DDBJ whole genome shotgun (WGS) entry which is preliminary data.</text>
</comment>
<gene>
    <name evidence="2" type="ORF">E1B28_008097</name>
</gene>
<feature type="region of interest" description="Disordered" evidence="1">
    <location>
        <begin position="1"/>
        <end position="42"/>
    </location>
</feature>
<evidence type="ECO:0000256" key="1">
    <source>
        <dbReference type="SAM" id="MobiDB-lite"/>
    </source>
</evidence>
<feature type="compositionally biased region" description="Basic and acidic residues" evidence="1">
    <location>
        <begin position="194"/>
        <end position="205"/>
    </location>
</feature>
<evidence type="ECO:0000313" key="3">
    <source>
        <dbReference type="Proteomes" id="UP001049176"/>
    </source>
</evidence>
<feature type="region of interest" description="Disordered" evidence="1">
    <location>
        <begin position="155"/>
        <end position="205"/>
    </location>
</feature>
<organism evidence="2 3">
    <name type="scientific">Marasmius oreades</name>
    <name type="common">fairy-ring Marasmius</name>
    <dbReference type="NCBI Taxonomy" id="181124"/>
    <lineage>
        <taxon>Eukaryota</taxon>
        <taxon>Fungi</taxon>
        <taxon>Dikarya</taxon>
        <taxon>Basidiomycota</taxon>
        <taxon>Agaricomycotina</taxon>
        <taxon>Agaricomycetes</taxon>
        <taxon>Agaricomycetidae</taxon>
        <taxon>Agaricales</taxon>
        <taxon>Marasmiineae</taxon>
        <taxon>Marasmiaceae</taxon>
        <taxon>Marasmius</taxon>
    </lineage>
</organism>
<proteinExistence type="predicted"/>
<sequence length="205" mass="22164">MKEFVSSPGDEFSSTRQAPTNVPRTPAVPGSPPPPTLSYVPPFLHPSPSTPFPYPIFPPTLGIPTLSSTAMDEDTEGSGVGPSRLCEPLFMAPTLSLLPRLHAPVQPHSPVPQEDKQIWGPKTRLSARQKHPTLNLNLDLGPLIGTKHGFRARERAPGSGGLAGCEMWPGEDPLEDFRKAKESTPPPTEDEAETGSRQKRDLRGL</sequence>
<feature type="compositionally biased region" description="Polar residues" evidence="1">
    <location>
        <begin position="12"/>
        <end position="22"/>
    </location>
</feature>
<dbReference type="RefSeq" id="XP_043010968.1">
    <property type="nucleotide sequence ID" value="XM_043152881.1"/>
</dbReference>
<protein>
    <submittedName>
        <fullName evidence="2">Uncharacterized protein</fullName>
    </submittedName>
</protein>
<dbReference type="KEGG" id="more:E1B28_008097"/>
<name>A0A9P7S4U1_9AGAR</name>
<reference evidence="2" key="1">
    <citation type="journal article" date="2021" name="Genome Biol. Evol.">
        <title>The assembled and annotated genome of the fairy-ring fungus Marasmius oreades.</title>
        <authorList>
            <person name="Hiltunen M."/>
            <person name="Ament-Velasquez S.L."/>
            <person name="Johannesson H."/>
        </authorList>
    </citation>
    <scope>NUCLEOTIDE SEQUENCE</scope>
    <source>
        <strain evidence="2">03SP1</strain>
    </source>
</reference>
<dbReference type="EMBL" id="CM032184">
    <property type="protein sequence ID" value="KAG7094498.1"/>
    <property type="molecule type" value="Genomic_DNA"/>
</dbReference>
<dbReference type="Proteomes" id="UP001049176">
    <property type="component" value="Chromosome 4"/>
</dbReference>
<accession>A0A9P7S4U1</accession>
<keyword evidence="3" id="KW-1185">Reference proteome</keyword>